<dbReference type="SMART" id="SM00225">
    <property type="entry name" value="BTB"/>
    <property type="match status" value="1"/>
</dbReference>
<feature type="compositionally biased region" description="Low complexity" evidence="5">
    <location>
        <begin position="305"/>
        <end position="322"/>
    </location>
</feature>
<comment type="subcellular location">
    <subcellularLocation>
        <location evidence="1">Nucleus</location>
    </subcellularLocation>
</comment>
<dbReference type="EMBL" id="KZ269979">
    <property type="protein sequence ID" value="OZC11909.1"/>
    <property type="molecule type" value="Genomic_DNA"/>
</dbReference>
<gene>
    <name evidence="7" type="ORF">X798_01090</name>
</gene>
<keyword evidence="4" id="KW-0539">Nucleus</keyword>
<evidence type="ECO:0000259" key="6">
    <source>
        <dbReference type="PROSITE" id="PS50097"/>
    </source>
</evidence>
<evidence type="ECO:0000313" key="7">
    <source>
        <dbReference type="EMBL" id="OZC11909.1"/>
    </source>
</evidence>
<dbReference type="OrthoDB" id="10249567at2759"/>
<evidence type="ECO:0000256" key="1">
    <source>
        <dbReference type="ARBA" id="ARBA00004123"/>
    </source>
</evidence>
<keyword evidence="3" id="KW-0833">Ubl conjugation pathway</keyword>
<dbReference type="InterPro" id="IPR011333">
    <property type="entry name" value="SKP1/BTB/POZ_sf"/>
</dbReference>
<dbReference type="Gene3D" id="1.25.40.420">
    <property type="match status" value="1"/>
</dbReference>
<dbReference type="Pfam" id="PF00651">
    <property type="entry name" value="BTB"/>
    <property type="match status" value="1"/>
</dbReference>
<sequence>MADIVGPLRPSDSWSTTEVRSLQHSHVWTIRGFSQCECRYLETSVKIKETPVPTNTLDGNHLTFRIRLHPQGNKESNKDFSFFQLHGYFEYIRRDVLVSHIQPQDELQLVLSLTITFDTVTKSSQNSRQCNVPDARPAEIARDLETIYKEGRLADFTIVASGRELPAHQIILSARSPVFAAMLEPHTEEAKNSRVVMQELLLYMYTGRSPNLSNMALDLLAAADRFQLPGLKEMADQVLRTGLIVESACRYLVFADMHNARELKADAIKFIAQNSSSIITTDGWTELVKEHPVLVTEVVAAISSNDPRSLSASSSPSSSSEPTTKRARLSGGV</sequence>
<dbReference type="Gene3D" id="3.30.710.10">
    <property type="entry name" value="Potassium Channel Kv1.1, Chain A"/>
    <property type="match status" value="1"/>
</dbReference>
<evidence type="ECO:0000256" key="5">
    <source>
        <dbReference type="SAM" id="MobiDB-lite"/>
    </source>
</evidence>
<evidence type="ECO:0000256" key="3">
    <source>
        <dbReference type="ARBA" id="ARBA00022786"/>
    </source>
</evidence>
<protein>
    <submittedName>
        <fullName evidence="7">BTB/POZ domain protein</fullName>
    </submittedName>
</protein>
<comment type="similarity">
    <text evidence="2">Belongs to the Tdpoz family.</text>
</comment>
<reference evidence="7 8" key="1">
    <citation type="submission" date="2015-12" db="EMBL/GenBank/DDBJ databases">
        <title>Draft genome of the nematode, Onchocerca flexuosa.</title>
        <authorList>
            <person name="Mitreva M."/>
        </authorList>
    </citation>
    <scope>NUCLEOTIDE SEQUENCE [LARGE SCALE GENOMIC DNA]</scope>
    <source>
        <strain evidence="7">Red Deer</strain>
    </source>
</reference>
<dbReference type="PANTHER" id="PTHR24413">
    <property type="entry name" value="SPECKLE-TYPE POZ PROTEIN"/>
    <property type="match status" value="1"/>
</dbReference>
<dbReference type="InterPro" id="IPR002083">
    <property type="entry name" value="MATH/TRAF_dom"/>
</dbReference>
<name>A0A238C381_9BILA</name>
<proteinExistence type="inferred from homology"/>
<feature type="domain" description="BTB" evidence="6">
    <location>
        <begin position="154"/>
        <end position="208"/>
    </location>
</feature>
<keyword evidence="8" id="KW-1185">Reference proteome</keyword>
<dbReference type="InterPro" id="IPR000210">
    <property type="entry name" value="BTB/POZ_dom"/>
</dbReference>
<organism evidence="7 8">
    <name type="scientific">Onchocerca flexuosa</name>
    <dbReference type="NCBI Taxonomy" id="387005"/>
    <lineage>
        <taxon>Eukaryota</taxon>
        <taxon>Metazoa</taxon>
        <taxon>Ecdysozoa</taxon>
        <taxon>Nematoda</taxon>
        <taxon>Chromadorea</taxon>
        <taxon>Rhabditida</taxon>
        <taxon>Spirurina</taxon>
        <taxon>Spiruromorpha</taxon>
        <taxon>Filarioidea</taxon>
        <taxon>Onchocercidae</taxon>
        <taxon>Onchocerca</taxon>
    </lineage>
</organism>
<evidence type="ECO:0000256" key="4">
    <source>
        <dbReference type="ARBA" id="ARBA00023242"/>
    </source>
</evidence>
<dbReference type="CDD" id="cd00121">
    <property type="entry name" value="MATH"/>
    <property type="match status" value="1"/>
</dbReference>
<feature type="region of interest" description="Disordered" evidence="5">
    <location>
        <begin position="305"/>
        <end position="333"/>
    </location>
</feature>
<dbReference type="Proteomes" id="UP000242913">
    <property type="component" value="Unassembled WGS sequence"/>
</dbReference>
<evidence type="ECO:0000256" key="2">
    <source>
        <dbReference type="ARBA" id="ARBA00010846"/>
    </source>
</evidence>
<dbReference type="InterPro" id="IPR056423">
    <property type="entry name" value="BACK_BPM_SPOP"/>
</dbReference>
<dbReference type="Pfam" id="PF24570">
    <property type="entry name" value="BACK_BPM_SPOP"/>
    <property type="match status" value="1"/>
</dbReference>
<dbReference type="SUPFAM" id="SSF54695">
    <property type="entry name" value="POZ domain"/>
    <property type="match status" value="1"/>
</dbReference>
<dbReference type="SUPFAM" id="SSF49599">
    <property type="entry name" value="TRAF domain-like"/>
    <property type="match status" value="1"/>
</dbReference>
<dbReference type="AlphaFoldDB" id="A0A238C381"/>
<dbReference type="GO" id="GO:0030163">
    <property type="term" value="P:protein catabolic process"/>
    <property type="evidence" value="ECO:0007669"/>
    <property type="project" value="UniProtKB-ARBA"/>
</dbReference>
<dbReference type="PROSITE" id="PS50097">
    <property type="entry name" value="BTB"/>
    <property type="match status" value="1"/>
</dbReference>
<dbReference type="GO" id="GO:0005634">
    <property type="term" value="C:nucleus"/>
    <property type="evidence" value="ECO:0007669"/>
    <property type="project" value="UniProtKB-SubCell"/>
</dbReference>
<evidence type="ECO:0000313" key="8">
    <source>
        <dbReference type="Proteomes" id="UP000242913"/>
    </source>
</evidence>
<accession>A0A238C381</accession>